<proteinExistence type="predicted"/>
<evidence type="ECO:0000313" key="1">
    <source>
        <dbReference type="EMBL" id="SFN10214.1"/>
    </source>
</evidence>
<gene>
    <name evidence="1" type="ORF">SAMN05421863_11035</name>
</gene>
<accession>A0A1I4W8X9</accession>
<organism evidence="1 2">
    <name type="scientific">Nitrosomonas communis</name>
    <dbReference type="NCBI Taxonomy" id="44574"/>
    <lineage>
        <taxon>Bacteria</taxon>
        <taxon>Pseudomonadati</taxon>
        <taxon>Pseudomonadota</taxon>
        <taxon>Betaproteobacteria</taxon>
        <taxon>Nitrosomonadales</taxon>
        <taxon>Nitrosomonadaceae</taxon>
        <taxon>Nitrosomonas</taxon>
    </lineage>
</organism>
<protein>
    <submittedName>
        <fullName evidence="1">Uncharacterized protein</fullName>
    </submittedName>
</protein>
<dbReference type="Proteomes" id="UP000183287">
    <property type="component" value="Unassembled WGS sequence"/>
</dbReference>
<dbReference type="AlphaFoldDB" id="A0A1I4W8X9"/>
<evidence type="ECO:0000313" key="2">
    <source>
        <dbReference type="Proteomes" id="UP000183287"/>
    </source>
</evidence>
<sequence>MKVTLEAQKELFEEYEDHSNYYGQEGKIFSRTPWLI</sequence>
<keyword evidence="2" id="KW-1185">Reference proteome</keyword>
<dbReference type="EMBL" id="FOUB01000103">
    <property type="protein sequence ID" value="SFN10214.1"/>
    <property type="molecule type" value="Genomic_DNA"/>
</dbReference>
<reference evidence="2" key="1">
    <citation type="submission" date="2016-10" db="EMBL/GenBank/DDBJ databases">
        <authorList>
            <person name="Varghese N."/>
            <person name="Submissions S."/>
        </authorList>
    </citation>
    <scope>NUCLEOTIDE SEQUENCE [LARGE SCALE GENOMIC DNA]</scope>
    <source>
        <strain evidence="2">Nm44</strain>
    </source>
</reference>
<name>A0A1I4W8X9_9PROT</name>